<dbReference type="Proteomes" id="UP000027442">
    <property type="component" value="Unassembled WGS sequence"/>
</dbReference>
<proteinExistence type="inferred from homology"/>
<dbReference type="AlphaFoldDB" id="A0A069QS66"/>
<dbReference type="FunFam" id="2.30.30.790:FF:000001">
    <property type="entry name" value="50S ribosomal protein L19"/>
    <property type="match status" value="1"/>
</dbReference>
<dbReference type="HOGENOM" id="CLU_103507_2_2_10"/>
<dbReference type="SUPFAM" id="SSF50104">
    <property type="entry name" value="Translation proteins SH3-like domain"/>
    <property type="match status" value="1"/>
</dbReference>
<reference evidence="7 8" key="1">
    <citation type="submission" date="2013-08" db="EMBL/GenBank/DDBJ databases">
        <authorList>
            <person name="Weinstock G."/>
            <person name="Sodergren E."/>
            <person name="Wylie T."/>
            <person name="Fulton L."/>
            <person name="Fulton R."/>
            <person name="Fronick C."/>
            <person name="O'Laughlin M."/>
            <person name="Godfrey J."/>
            <person name="Miner T."/>
            <person name="Herter B."/>
            <person name="Appelbaum E."/>
            <person name="Cordes M."/>
            <person name="Lek S."/>
            <person name="Wollam A."/>
            <person name="Pepin K.H."/>
            <person name="Palsikar V.B."/>
            <person name="Mitreva M."/>
            <person name="Wilson R.K."/>
        </authorList>
    </citation>
    <scope>NUCLEOTIDE SEQUENCE [LARGE SCALE GENOMIC DNA]</scope>
    <source>
        <strain evidence="7 8">ATCC 15930</strain>
    </source>
</reference>
<evidence type="ECO:0000313" key="8">
    <source>
        <dbReference type="Proteomes" id="UP000027442"/>
    </source>
</evidence>
<dbReference type="InterPro" id="IPR038657">
    <property type="entry name" value="Ribosomal_bL19_sf"/>
</dbReference>
<keyword evidence="3 5" id="KW-0687">Ribonucleoprotein</keyword>
<comment type="function">
    <text evidence="5 6">This protein is located at the 30S-50S ribosomal subunit interface and may play a role in the structure and function of the aminoacyl-tRNA binding site.</text>
</comment>
<dbReference type="InterPro" id="IPR008991">
    <property type="entry name" value="Translation_prot_SH3-like_sf"/>
</dbReference>
<dbReference type="PIRSF" id="PIRSF002191">
    <property type="entry name" value="Ribosomal_L19"/>
    <property type="match status" value="1"/>
</dbReference>
<dbReference type="InterPro" id="IPR018257">
    <property type="entry name" value="Ribosomal_bL19_CS"/>
</dbReference>
<gene>
    <name evidence="5" type="primary">rplS</name>
    <name evidence="7" type="ORF">HMPREF1991_01233</name>
</gene>
<evidence type="ECO:0000256" key="3">
    <source>
        <dbReference type="ARBA" id="ARBA00023274"/>
    </source>
</evidence>
<dbReference type="PRINTS" id="PR00061">
    <property type="entry name" value="RIBOSOMALL19"/>
</dbReference>
<comment type="caution">
    <text evidence="7">The sequence shown here is derived from an EMBL/GenBank/DDBJ whole genome shotgun (WGS) entry which is preliminary data.</text>
</comment>
<dbReference type="RefSeq" id="WP_018966957.1">
    <property type="nucleotide sequence ID" value="NZ_KB899212.1"/>
</dbReference>
<evidence type="ECO:0000256" key="1">
    <source>
        <dbReference type="ARBA" id="ARBA00005781"/>
    </source>
</evidence>
<dbReference type="PROSITE" id="PS01015">
    <property type="entry name" value="RIBOSOMAL_L19"/>
    <property type="match status" value="1"/>
</dbReference>
<evidence type="ECO:0000313" key="7">
    <source>
        <dbReference type="EMBL" id="KDR52656.1"/>
    </source>
</evidence>
<dbReference type="PANTHER" id="PTHR15680">
    <property type="entry name" value="RIBOSOMAL PROTEIN L19"/>
    <property type="match status" value="1"/>
</dbReference>
<comment type="similarity">
    <text evidence="1 5 6">Belongs to the bacterial ribosomal protein bL19 family.</text>
</comment>
<dbReference type="EMBL" id="JNGW01000048">
    <property type="protein sequence ID" value="KDR52656.1"/>
    <property type="molecule type" value="Genomic_DNA"/>
</dbReference>
<evidence type="ECO:0000256" key="2">
    <source>
        <dbReference type="ARBA" id="ARBA00022980"/>
    </source>
</evidence>
<accession>A0A069QS66</accession>
<dbReference type="eggNOG" id="COG0335">
    <property type="taxonomic scope" value="Bacteria"/>
</dbReference>
<protein>
    <recommendedName>
        <fullName evidence="4 5">Large ribosomal subunit protein bL19</fullName>
    </recommendedName>
</protein>
<dbReference type="Gene3D" id="2.30.30.790">
    <property type="match status" value="1"/>
</dbReference>
<dbReference type="PANTHER" id="PTHR15680:SF9">
    <property type="entry name" value="LARGE RIBOSOMAL SUBUNIT PROTEIN BL19M"/>
    <property type="match status" value="1"/>
</dbReference>
<evidence type="ECO:0000256" key="4">
    <source>
        <dbReference type="ARBA" id="ARBA00035171"/>
    </source>
</evidence>
<evidence type="ECO:0000256" key="5">
    <source>
        <dbReference type="HAMAP-Rule" id="MF_00402"/>
    </source>
</evidence>
<dbReference type="InterPro" id="IPR001857">
    <property type="entry name" value="Ribosomal_bL19"/>
</dbReference>
<dbReference type="HAMAP" id="MF_00402">
    <property type="entry name" value="Ribosomal_bL19"/>
    <property type="match status" value="1"/>
</dbReference>
<dbReference type="PATRIC" id="fig|1122985.7.peg.1281"/>
<dbReference type="GO" id="GO:0022625">
    <property type="term" value="C:cytosolic large ribosomal subunit"/>
    <property type="evidence" value="ECO:0007669"/>
    <property type="project" value="TreeGrafter"/>
</dbReference>
<dbReference type="GO" id="GO:0003735">
    <property type="term" value="F:structural constituent of ribosome"/>
    <property type="evidence" value="ECO:0007669"/>
    <property type="project" value="InterPro"/>
</dbReference>
<dbReference type="NCBIfam" id="TIGR01024">
    <property type="entry name" value="rplS_bact"/>
    <property type="match status" value="1"/>
</dbReference>
<dbReference type="GO" id="GO:0006412">
    <property type="term" value="P:translation"/>
    <property type="evidence" value="ECO:0007669"/>
    <property type="project" value="UniProtKB-UniRule"/>
</dbReference>
<name>A0A069QS66_HOYLO</name>
<dbReference type="Pfam" id="PF01245">
    <property type="entry name" value="Ribosomal_L19"/>
    <property type="match status" value="1"/>
</dbReference>
<organism evidence="7 8">
    <name type="scientific">Hoylesella loescheii DSM 19665 = JCM 12249 = ATCC 15930</name>
    <dbReference type="NCBI Taxonomy" id="1122985"/>
    <lineage>
        <taxon>Bacteria</taxon>
        <taxon>Pseudomonadati</taxon>
        <taxon>Bacteroidota</taxon>
        <taxon>Bacteroidia</taxon>
        <taxon>Bacteroidales</taxon>
        <taxon>Prevotellaceae</taxon>
        <taxon>Hoylesella</taxon>
    </lineage>
</organism>
<evidence type="ECO:0000256" key="6">
    <source>
        <dbReference type="RuleBase" id="RU000559"/>
    </source>
</evidence>
<sequence length="122" mass="13765">MDLIKVAEEAFATGKKFPEFKSGDTITVAYKIIEGTKERIQLYRGVVIRISGHGDKKRFTVRKMSGTVGVERIFPIESPNIDSIEVNKRGKVRRAKLYYLRALTGKKARIKEKRGGVVAPQQ</sequence>
<keyword evidence="2 5" id="KW-0689">Ribosomal protein</keyword>
<keyword evidence="8" id="KW-1185">Reference proteome</keyword>